<evidence type="ECO:0000256" key="4">
    <source>
        <dbReference type="ARBA" id="ARBA00022679"/>
    </source>
</evidence>
<dbReference type="InterPro" id="IPR044161">
    <property type="entry name" value="SPS"/>
</dbReference>
<comment type="caution">
    <text evidence="10">The sequence shown here is derived from an EMBL/GenBank/DDBJ whole genome shotgun (WGS) entry which is preliminary data.</text>
</comment>
<organism evidence="10 11">
    <name type="scientific">Rhodopirellula sallentina SM41</name>
    <dbReference type="NCBI Taxonomy" id="1263870"/>
    <lineage>
        <taxon>Bacteria</taxon>
        <taxon>Pseudomonadati</taxon>
        <taxon>Planctomycetota</taxon>
        <taxon>Planctomycetia</taxon>
        <taxon>Pirellulales</taxon>
        <taxon>Pirellulaceae</taxon>
        <taxon>Rhodopirellula</taxon>
    </lineage>
</organism>
<keyword evidence="3 10" id="KW-0328">Glycosyltransferase</keyword>
<evidence type="ECO:0000259" key="9">
    <source>
        <dbReference type="Pfam" id="PF13579"/>
    </source>
</evidence>
<gene>
    <name evidence="10" type="ORF">RSSM_04797</name>
</gene>
<feature type="domain" description="Glycosyl transferase family 1" evidence="7">
    <location>
        <begin position="258"/>
        <end position="430"/>
    </location>
</feature>
<evidence type="ECO:0000256" key="3">
    <source>
        <dbReference type="ARBA" id="ARBA00022676"/>
    </source>
</evidence>
<dbReference type="InterPro" id="IPR001296">
    <property type="entry name" value="Glyco_trans_1"/>
</dbReference>
<protein>
    <recommendedName>
        <fullName evidence="2">sucrose-phosphate synthase</fullName>
        <ecNumber evidence="2">2.4.1.14</ecNumber>
    </recommendedName>
</protein>
<dbReference type="InterPro" id="IPR023214">
    <property type="entry name" value="HAD_sf"/>
</dbReference>
<dbReference type="InterPro" id="IPR012822">
    <property type="entry name" value="SucroseP_synth_GlycoTrfase_dom"/>
</dbReference>
<dbReference type="Pfam" id="PF13579">
    <property type="entry name" value="Glyco_trans_4_4"/>
    <property type="match status" value="1"/>
</dbReference>
<dbReference type="Gene3D" id="3.40.50.2000">
    <property type="entry name" value="Glycogen Phosphorylase B"/>
    <property type="match status" value="2"/>
</dbReference>
<proteinExistence type="inferred from homology"/>
<dbReference type="CDD" id="cd03800">
    <property type="entry name" value="GT4_sucrose_synthase"/>
    <property type="match status" value="1"/>
</dbReference>
<evidence type="ECO:0000256" key="1">
    <source>
        <dbReference type="ARBA" id="ARBA00006530"/>
    </source>
</evidence>
<evidence type="ECO:0000259" key="7">
    <source>
        <dbReference type="Pfam" id="PF00534"/>
    </source>
</evidence>
<dbReference type="NCBIfam" id="TIGR02471">
    <property type="entry name" value="sucr_syn_bact_C"/>
    <property type="match status" value="1"/>
</dbReference>
<evidence type="ECO:0000313" key="10">
    <source>
        <dbReference type="EMBL" id="EMI53775.1"/>
    </source>
</evidence>
<dbReference type="SUPFAM" id="SSF53756">
    <property type="entry name" value="UDP-Glycosyltransferase/glycogen phosphorylase"/>
    <property type="match status" value="1"/>
</dbReference>
<dbReference type="InterPro" id="IPR012821">
    <property type="entry name" value="Sucrose_P_synth_Pase-like_dom"/>
</dbReference>
<evidence type="ECO:0000256" key="5">
    <source>
        <dbReference type="ARBA" id="ARBA00047471"/>
    </source>
</evidence>
<dbReference type="RefSeq" id="WP_008684084.1">
    <property type="nucleotide sequence ID" value="NZ_ANOH01000331.1"/>
</dbReference>
<dbReference type="Pfam" id="PF05116">
    <property type="entry name" value="S6PP"/>
    <property type="match status" value="1"/>
</dbReference>
<dbReference type="NCBIfam" id="TIGR02472">
    <property type="entry name" value="sucr_P_syn_N"/>
    <property type="match status" value="1"/>
</dbReference>
<dbReference type="Proteomes" id="UP000011885">
    <property type="component" value="Unassembled WGS sequence"/>
</dbReference>
<dbReference type="Gene3D" id="3.90.1070.10">
    <property type="match status" value="1"/>
</dbReference>
<dbReference type="SUPFAM" id="SSF56784">
    <property type="entry name" value="HAD-like"/>
    <property type="match status" value="1"/>
</dbReference>
<dbReference type="Pfam" id="PF00534">
    <property type="entry name" value="Glycos_transf_1"/>
    <property type="match status" value="1"/>
</dbReference>
<dbReference type="PANTHER" id="PTHR46039">
    <property type="entry name" value="SUCROSE-PHOSPHATE SYNTHASE 3-RELATED"/>
    <property type="match status" value="1"/>
</dbReference>
<feature type="region of interest" description="Disordered" evidence="6">
    <location>
        <begin position="726"/>
        <end position="755"/>
    </location>
</feature>
<dbReference type="InterPro" id="IPR028098">
    <property type="entry name" value="Glyco_trans_4-like_N"/>
</dbReference>
<sequence length="755" mass="85036">MQSPDNDGLRITLLSLHGLVRGHDPELGRDADTGGQIKYVLELARELATRDDVASVELVTRQLIDDRVGPDYAQVEEPLCDKAKIIRVPFGPRRYLRKEALWPYLETFIDQMLGHYRRTGLPDLIHGHYADAGYAGAQLARLLHVPYAFTGHSLGRVKRERLLASKSKSKSKKSPEDLEKKFKFKRREEAEETALETAALVITSTGQEVEQQYSIYHHYQPDRMEVIPPGVDLSHFYPDDPSEPLPPIYDKLVPFLREPDKPAVLAMARPDERKNLEMLVRVYGENPKMQEAANLVLVMGGRDDLRTLPPSQRRVITNVLQLIDVYDLYGKVAYPKSHRPVDVPDLYRLVARQKGVFVNPAMTEPFGLTLLEAAASGVPIVATNDGGPRDIIANCQNGLLIDPFDPDSIDHAIMRCLTEPEQWETWSQAGISGSREHYSWKNHVDRYLRDVSEIIDTSAPPALSQSDSRTSKRLPEFDRIIMTDLDNTLTGDEQALNEFVDLMKHAGKDVGFGIDTGRSLAEAMSLINELGLPRPDVLSAAVGTELYYGADLTPDRSWHQQIAHHWNQKLVHEVLDDMPGLFLQKDKDQTEFKISYRIDPEVIPSVDKVRRRLREAGLRVNAILSLGSFLDIIPIRGGSELSLRHLAYRWGFEPEHMLVAGDCGNDEGMLKGATLGVVVGNYSPELEKLRRLPRIYFAEGHHARGVLEGIEYYDFLNHIRIPNDKVEADSSKEDTNQSESNDFEQNQDAAARSAS</sequence>
<feature type="compositionally biased region" description="Polar residues" evidence="6">
    <location>
        <begin position="737"/>
        <end position="755"/>
    </location>
</feature>
<evidence type="ECO:0000259" key="8">
    <source>
        <dbReference type="Pfam" id="PF05116"/>
    </source>
</evidence>
<keyword evidence="11" id="KW-1185">Reference proteome</keyword>
<accession>M5TX75</accession>
<keyword evidence="4 10" id="KW-0808">Transferase</keyword>
<evidence type="ECO:0000256" key="6">
    <source>
        <dbReference type="SAM" id="MobiDB-lite"/>
    </source>
</evidence>
<dbReference type="OrthoDB" id="9781413at2"/>
<dbReference type="EC" id="2.4.1.14" evidence="2"/>
<dbReference type="PATRIC" id="fig|1263870.3.peg.5074"/>
<comment type="catalytic activity">
    <reaction evidence="5">
        <text>beta-D-fructose 6-phosphate + UDP-alpha-D-glucose = sucrose 6(F)-phosphate + UDP + H(+)</text>
        <dbReference type="Rhea" id="RHEA:22172"/>
        <dbReference type="ChEBI" id="CHEBI:15378"/>
        <dbReference type="ChEBI" id="CHEBI:57634"/>
        <dbReference type="ChEBI" id="CHEBI:57723"/>
        <dbReference type="ChEBI" id="CHEBI:58223"/>
        <dbReference type="ChEBI" id="CHEBI:58885"/>
        <dbReference type="EC" id="2.4.1.14"/>
    </reaction>
</comment>
<dbReference type="InterPro" id="IPR006380">
    <property type="entry name" value="SPP-like_dom"/>
</dbReference>
<dbReference type="EMBL" id="ANOH01000331">
    <property type="protein sequence ID" value="EMI53775.1"/>
    <property type="molecule type" value="Genomic_DNA"/>
</dbReference>
<evidence type="ECO:0000313" key="11">
    <source>
        <dbReference type="Proteomes" id="UP000011885"/>
    </source>
</evidence>
<feature type="compositionally biased region" description="Basic and acidic residues" evidence="6">
    <location>
        <begin position="726"/>
        <end position="735"/>
    </location>
</feature>
<dbReference type="Gene3D" id="3.40.50.1000">
    <property type="entry name" value="HAD superfamily/HAD-like"/>
    <property type="match status" value="1"/>
</dbReference>
<feature type="domain" description="Glycosyltransferase subfamily 4-like N-terminal" evidence="9">
    <location>
        <begin position="34"/>
        <end position="230"/>
    </location>
</feature>
<dbReference type="GO" id="GO:0046524">
    <property type="term" value="F:sucrose-phosphate synthase activity"/>
    <property type="evidence" value="ECO:0007669"/>
    <property type="project" value="UniProtKB-EC"/>
</dbReference>
<reference evidence="10 11" key="1">
    <citation type="journal article" date="2013" name="Mar. Genomics">
        <title>Expression of sulfatases in Rhodopirellula baltica and the diversity of sulfatases in the genus Rhodopirellula.</title>
        <authorList>
            <person name="Wegner C.E."/>
            <person name="Richter-Heitmann T."/>
            <person name="Klindworth A."/>
            <person name="Klockow C."/>
            <person name="Richter M."/>
            <person name="Achstetter T."/>
            <person name="Glockner F.O."/>
            <person name="Harder J."/>
        </authorList>
    </citation>
    <scope>NUCLEOTIDE SEQUENCE [LARGE SCALE GENOMIC DNA]</scope>
    <source>
        <strain evidence="10 11">SM41</strain>
    </source>
</reference>
<name>M5TX75_9BACT</name>
<feature type="domain" description="Sucrose phosphatase-like" evidence="8">
    <location>
        <begin position="478"/>
        <end position="714"/>
    </location>
</feature>
<dbReference type="AlphaFoldDB" id="M5TX75"/>
<dbReference type="PANTHER" id="PTHR46039:SF5">
    <property type="entry name" value="SUCROSE-PHOSPHATE SYNTHASE 3-RELATED"/>
    <property type="match status" value="1"/>
</dbReference>
<comment type="similarity">
    <text evidence="1">Belongs to the glycosyltransferase 1 family.</text>
</comment>
<dbReference type="InterPro" id="IPR036412">
    <property type="entry name" value="HAD-like_sf"/>
</dbReference>
<evidence type="ECO:0000256" key="2">
    <source>
        <dbReference type="ARBA" id="ARBA00012536"/>
    </source>
</evidence>